<gene>
    <name evidence="1" type="ORF">N7482_009076</name>
</gene>
<dbReference type="InterPro" id="IPR032675">
    <property type="entry name" value="LRR_dom_sf"/>
</dbReference>
<reference evidence="1" key="2">
    <citation type="journal article" date="2023" name="IMA Fungus">
        <title>Comparative genomic study of the Penicillium genus elucidates a diverse pangenome and 15 lateral gene transfer events.</title>
        <authorList>
            <person name="Petersen C."/>
            <person name="Sorensen T."/>
            <person name="Nielsen M.R."/>
            <person name="Sondergaard T.E."/>
            <person name="Sorensen J.L."/>
            <person name="Fitzpatrick D.A."/>
            <person name="Frisvad J.C."/>
            <person name="Nielsen K.L."/>
        </authorList>
    </citation>
    <scope>NUCLEOTIDE SEQUENCE</scope>
    <source>
        <strain evidence="1">IBT 26290</strain>
    </source>
</reference>
<evidence type="ECO:0008006" key="3">
    <source>
        <dbReference type="Google" id="ProtNLM"/>
    </source>
</evidence>
<accession>A0A9W9HM25</accession>
<dbReference type="GeneID" id="81430376"/>
<dbReference type="Proteomes" id="UP001149163">
    <property type="component" value="Unassembled WGS sequence"/>
</dbReference>
<dbReference type="OrthoDB" id="5279008at2759"/>
<dbReference type="EMBL" id="JAPQKN010000007">
    <property type="protein sequence ID" value="KAJ5152598.1"/>
    <property type="molecule type" value="Genomic_DNA"/>
</dbReference>
<name>A0A9W9HM25_9EURO</name>
<dbReference type="AlphaFoldDB" id="A0A9W9HM25"/>
<evidence type="ECO:0000313" key="2">
    <source>
        <dbReference type="Proteomes" id="UP001149163"/>
    </source>
</evidence>
<comment type="caution">
    <text evidence="1">The sequence shown here is derived from an EMBL/GenBank/DDBJ whole genome shotgun (WGS) entry which is preliminary data.</text>
</comment>
<keyword evidence="2" id="KW-1185">Reference proteome</keyword>
<protein>
    <recommendedName>
        <fullName evidence="3">F-box domain-containing protein</fullName>
    </recommendedName>
</protein>
<proteinExistence type="predicted"/>
<sequence>MHAFSSVEMKRHSSIAPFPSLAVELIELIASHLQGDGLLDLRLVCRDLQKKTFHHFARRFFSSVKTDLSEESLGRIDALAQNQALRPYVHGLAFMLQNEVGRGLVWTRHPWGPLSAPLEIGAIRRLRDNLVNNFTNCRSFFVFCRYPEGHPDMKRVTISDAVAVFFALVVDAQLPVTSFHLIYANKYSRTLIMDMRRLPKLLYRQPEFKTVWSNLQKLSLEQYLTLDNFGFLLELVLSAPNLHTLLLNLGSHDLASEFMHELAETAAFSHLQELALFRTSVRVLDLKKLLEGLRGSLTALTFYHVSLSRDENWMSVFTDLSRNFGSLQSISLYYLWATAPTKELLSFPEIHKTPGLCDPDQRFQVFYSENLKSPTVLGVEYSGSKMPQVLSLLTNN</sequence>
<reference evidence="1" key="1">
    <citation type="submission" date="2022-11" db="EMBL/GenBank/DDBJ databases">
        <authorList>
            <person name="Petersen C."/>
        </authorList>
    </citation>
    <scope>NUCLEOTIDE SEQUENCE</scope>
    <source>
        <strain evidence="1">IBT 26290</strain>
    </source>
</reference>
<dbReference type="Gene3D" id="3.80.10.10">
    <property type="entry name" value="Ribonuclease Inhibitor"/>
    <property type="match status" value="1"/>
</dbReference>
<organism evidence="1 2">
    <name type="scientific">Penicillium canariense</name>
    <dbReference type="NCBI Taxonomy" id="189055"/>
    <lineage>
        <taxon>Eukaryota</taxon>
        <taxon>Fungi</taxon>
        <taxon>Dikarya</taxon>
        <taxon>Ascomycota</taxon>
        <taxon>Pezizomycotina</taxon>
        <taxon>Eurotiomycetes</taxon>
        <taxon>Eurotiomycetidae</taxon>
        <taxon>Eurotiales</taxon>
        <taxon>Aspergillaceae</taxon>
        <taxon>Penicillium</taxon>
    </lineage>
</organism>
<dbReference type="SUPFAM" id="SSF52047">
    <property type="entry name" value="RNI-like"/>
    <property type="match status" value="1"/>
</dbReference>
<evidence type="ECO:0000313" key="1">
    <source>
        <dbReference type="EMBL" id="KAJ5152598.1"/>
    </source>
</evidence>
<dbReference type="RefSeq" id="XP_056538906.1">
    <property type="nucleotide sequence ID" value="XM_056691200.1"/>
</dbReference>